<accession>A0A3A5KUL9</accession>
<reference evidence="2 3" key="1">
    <citation type="submission" date="2018-09" db="EMBL/GenBank/DDBJ databases">
        <title>Mesorhizobium carmichaelinearum sp. nov. isolated from Carmichaelinea spp. root nodules in New Zealand.</title>
        <authorList>
            <person name="De Meyer S.E."/>
        </authorList>
    </citation>
    <scope>NUCLEOTIDE SEQUENCE [LARGE SCALE GENOMIC DNA]</scope>
    <source>
        <strain evidence="2 3">ICMP19557</strain>
    </source>
</reference>
<proteinExistence type="predicted"/>
<dbReference type="PANTHER" id="PTHR40943:SF1">
    <property type="entry name" value="CYTOPLASMIC PROTEIN"/>
    <property type="match status" value="1"/>
</dbReference>
<dbReference type="Gene3D" id="2.60.120.10">
    <property type="entry name" value="Jelly Rolls"/>
    <property type="match status" value="1"/>
</dbReference>
<dbReference type="InterPro" id="IPR011051">
    <property type="entry name" value="RmlC_Cupin_sf"/>
</dbReference>
<feature type="domain" description="(S)-ureidoglycine aminohydrolase cupin" evidence="1">
    <location>
        <begin position="39"/>
        <end position="110"/>
    </location>
</feature>
<dbReference type="Proteomes" id="UP000272706">
    <property type="component" value="Unassembled WGS sequence"/>
</dbReference>
<organism evidence="2 3">
    <name type="scientific">Mesorhizobium waimense</name>
    <dbReference type="NCBI Taxonomy" id="1300307"/>
    <lineage>
        <taxon>Bacteria</taxon>
        <taxon>Pseudomonadati</taxon>
        <taxon>Pseudomonadota</taxon>
        <taxon>Alphaproteobacteria</taxon>
        <taxon>Hyphomicrobiales</taxon>
        <taxon>Phyllobacteriaceae</taxon>
        <taxon>Mesorhizobium</taxon>
    </lineage>
</organism>
<sequence length="113" mass="12105">MSTPHWPNAASVALDDWGESASPIAGSPRASGKILFQHPNGSSECGLWSCTPGTRHITFAADEFCHFLSGRGSYVRDNGEQIPVEAGTLVFFPAGWTGTSIITETLTKAFMCR</sequence>
<name>A0A3A5KUL9_9HYPH</name>
<protein>
    <submittedName>
        <fullName evidence="2">Cupin domain-containing protein</fullName>
    </submittedName>
</protein>
<keyword evidence="3" id="KW-1185">Reference proteome</keyword>
<dbReference type="AlphaFoldDB" id="A0A3A5KUL9"/>
<gene>
    <name evidence="2" type="ORF">D3227_09435</name>
</gene>
<evidence type="ECO:0000313" key="2">
    <source>
        <dbReference type="EMBL" id="RJT40205.1"/>
    </source>
</evidence>
<dbReference type="PANTHER" id="PTHR40943">
    <property type="entry name" value="CYTOPLASMIC PROTEIN-RELATED"/>
    <property type="match status" value="1"/>
</dbReference>
<comment type="caution">
    <text evidence="2">The sequence shown here is derived from an EMBL/GenBank/DDBJ whole genome shotgun (WGS) entry which is preliminary data.</text>
</comment>
<dbReference type="InterPro" id="IPR008579">
    <property type="entry name" value="UGlyAH_Cupin_dom"/>
</dbReference>
<dbReference type="SUPFAM" id="SSF51182">
    <property type="entry name" value="RmlC-like cupins"/>
    <property type="match status" value="1"/>
</dbReference>
<dbReference type="RefSeq" id="WP_120013855.1">
    <property type="nucleotide sequence ID" value="NZ_QZWZ01000006.1"/>
</dbReference>
<evidence type="ECO:0000259" key="1">
    <source>
        <dbReference type="Pfam" id="PF05899"/>
    </source>
</evidence>
<dbReference type="Pfam" id="PF05899">
    <property type="entry name" value="Cupin_3"/>
    <property type="match status" value="1"/>
</dbReference>
<dbReference type="EMBL" id="QZWZ01000006">
    <property type="protein sequence ID" value="RJT40205.1"/>
    <property type="molecule type" value="Genomic_DNA"/>
</dbReference>
<evidence type="ECO:0000313" key="3">
    <source>
        <dbReference type="Proteomes" id="UP000272706"/>
    </source>
</evidence>
<dbReference type="InterPro" id="IPR014710">
    <property type="entry name" value="RmlC-like_jellyroll"/>
</dbReference>
<dbReference type="OrthoDB" id="9799053at2"/>